<evidence type="ECO:0000313" key="3">
    <source>
        <dbReference type="EMBL" id="MFD2419263.1"/>
    </source>
</evidence>
<protein>
    <recommendedName>
        <fullName evidence="5">Integral membrane protein</fullName>
    </recommendedName>
</protein>
<feature type="transmembrane region" description="Helical" evidence="2">
    <location>
        <begin position="81"/>
        <end position="98"/>
    </location>
</feature>
<feature type="compositionally biased region" description="Basic and acidic residues" evidence="1">
    <location>
        <begin position="152"/>
        <end position="162"/>
    </location>
</feature>
<keyword evidence="2" id="KW-1133">Transmembrane helix</keyword>
<reference evidence="4" key="1">
    <citation type="journal article" date="2019" name="Int. J. Syst. Evol. Microbiol.">
        <title>The Global Catalogue of Microorganisms (GCM) 10K type strain sequencing project: providing services to taxonomists for standard genome sequencing and annotation.</title>
        <authorList>
            <consortium name="The Broad Institute Genomics Platform"/>
            <consortium name="The Broad Institute Genome Sequencing Center for Infectious Disease"/>
            <person name="Wu L."/>
            <person name="Ma J."/>
        </authorList>
    </citation>
    <scope>NUCLEOTIDE SEQUENCE [LARGE SCALE GENOMIC DNA]</scope>
    <source>
        <strain evidence="4">CGMCC 4.7645</strain>
    </source>
</reference>
<feature type="transmembrane region" description="Helical" evidence="2">
    <location>
        <begin position="55"/>
        <end position="74"/>
    </location>
</feature>
<feature type="region of interest" description="Disordered" evidence="1">
    <location>
        <begin position="132"/>
        <end position="162"/>
    </location>
</feature>
<proteinExistence type="predicted"/>
<evidence type="ECO:0008006" key="5">
    <source>
        <dbReference type="Google" id="ProtNLM"/>
    </source>
</evidence>
<keyword evidence="2" id="KW-0472">Membrane</keyword>
<evidence type="ECO:0000256" key="1">
    <source>
        <dbReference type="SAM" id="MobiDB-lite"/>
    </source>
</evidence>
<evidence type="ECO:0000256" key="2">
    <source>
        <dbReference type="SAM" id="Phobius"/>
    </source>
</evidence>
<organism evidence="3 4">
    <name type="scientific">Amycolatopsis pigmentata</name>
    <dbReference type="NCBI Taxonomy" id="450801"/>
    <lineage>
        <taxon>Bacteria</taxon>
        <taxon>Bacillati</taxon>
        <taxon>Actinomycetota</taxon>
        <taxon>Actinomycetes</taxon>
        <taxon>Pseudonocardiales</taxon>
        <taxon>Pseudonocardiaceae</taxon>
        <taxon>Amycolatopsis</taxon>
    </lineage>
</organism>
<dbReference type="Proteomes" id="UP001597417">
    <property type="component" value="Unassembled WGS sequence"/>
</dbReference>
<accession>A0ABW5FWT4</accession>
<evidence type="ECO:0000313" key="4">
    <source>
        <dbReference type="Proteomes" id="UP001597417"/>
    </source>
</evidence>
<dbReference type="RefSeq" id="WP_378267265.1">
    <property type="nucleotide sequence ID" value="NZ_JBHUKR010000011.1"/>
</dbReference>
<keyword evidence="4" id="KW-1185">Reference proteome</keyword>
<keyword evidence="2" id="KW-0812">Transmembrane</keyword>
<feature type="transmembrane region" description="Helical" evidence="2">
    <location>
        <begin position="21"/>
        <end position="43"/>
    </location>
</feature>
<dbReference type="EMBL" id="JBHUKR010000011">
    <property type="protein sequence ID" value="MFD2419263.1"/>
    <property type="molecule type" value="Genomic_DNA"/>
</dbReference>
<sequence length="162" mass="16509">MDVFPVSLADKIVPAPREIRLAGLIAMLAGAALLALGVVVVTAPSAPGVNVAAEAVFYGLFALAVLACGAGLALGHTWARSPVVVIALITAGAGWYLAVPSGRPGSGVPVIFAGILLLVLLFRQPSRAWALGQREGESEQDAAQRGGLEGRAAARHDGDERP</sequence>
<gene>
    <name evidence="3" type="ORF">ACFSXZ_23295</name>
</gene>
<feature type="transmembrane region" description="Helical" evidence="2">
    <location>
        <begin position="104"/>
        <end position="122"/>
    </location>
</feature>
<comment type="caution">
    <text evidence="3">The sequence shown here is derived from an EMBL/GenBank/DDBJ whole genome shotgun (WGS) entry which is preliminary data.</text>
</comment>
<name>A0ABW5FWT4_9PSEU</name>